<reference evidence="1 2" key="1">
    <citation type="journal article" date="2024" name="Chem. Sci.">
        <title>Discovery of megapolipeptins by genome mining of a Burkholderiales bacteria collection.</title>
        <authorList>
            <person name="Paulo B.S."/>
            <person name="Recchia M.J.J."/>
            <person name="Lee S."/>
            <person name="Fergusson C.H."/>
            <person name="Romanowski S.B."/>
            <person name="Hernandez A."/>
            <person name="Krull N."/>
            <person name="Liu D.Y."/>
            <person name="Cavanagh H."/>
            <person name="Bos A."/>
            <person name="Gray C.A."/>
            <person name="Murphy B.T."/>
            <person name="Linington R.G."/>
            <person name="Eustaquio A.S."/>
        </authorList>
    </citation>
    <scope>NUCLEOTIDE SEQUENCE [LARGE SCALE GENOMIC DNA]</scope>
    <source>
        <strain evidence="1 2">RL17-379-BIB-C</strain>
    </source>
</reference>
<keyword evidence="2" id="KW-1185">Reference proteome</keyword>
<evidence type="ECO:0000313" key="2">
    <source>
        <dbReference type="Proteomes" id="UP001629288"/>
    </source>
</evidence>
<proteinExistence type="predicted"/>
<organism evidence="1 2">
    <name type="scientific">Paraburkholderia strydomiana</name>
    <dbReference type="NCBI Taxonomy" id="1245417"/>
    <lineage>
        <taxon>Bacteria</taxon>
        <taxon>Pseudomonadati</taxon>
        <taxon>Pseudomonadota</taxon>
        <taxon>Betaproteobacteria</taxon>
        <taxon>Burkholderiales</taxon>
        <taxon>Burkholderiaceae</taxon>
        <taxon>Paraburkholderia</taxon>
    </lineage>
</organism>
<gene>
    <name evidence="1" type="ORF">PQR00_07055</name>
</gene>
<dbReference type="EMBL" id="JAQQDH010000001">
    <property type="protein sequence ID" value="MFM0443341.1"/>
    <property type="molecule type" value="Genomic_DNA"/>
</dbReference>
<accession>A0ABW9BVM3</accession>
<dbReference type="Proteomes" id="UP001629288">
    <property type="component" value="Unassembled WGS sequence"/>
</dbReference>
<sequence>MGMGGMGGGMMGSCPMMGGNMGMDPKTAMRMHGEMMKAMGDIMLKYSDQAGTSPSK</sequence>
<name>A0ABW9BVM3_9BURK</name>
<dbReference type="RefSeq" id="WP_408127014.1">
    <property type="nucleotide sequence ID" value="NZ_JAQQDH010000001.1"/>
</dbReference>
<comment type="caution">
    <text evidence="1">The sequence shown here is derived from an EMBL/GenBank/DDBJ whole genome shotgun (WGS) entry which is preliminary data.</text>
</comment>
<evidence type="ECO:0000313" key="1">
    <source>
        <dbReference type="EMBL" id="MFM0443341.1"/>
    </source>
</evidence>
<protein>
    <submittedName>
        <fullName evidence="1">Uncharacterized protein</fullName>
    </submittedName>
</protein>